<organism evidence="2 3">
    <name type="scientific">Diabrotica virgifera virgifera</name>
    <name type="common">western corn rootworm</name>
    <dbReference type="NCBI Taxonomy" id="50390"/>
    <lineage>
        <taxon>Eukaryota</taxon>
        <taxon>Metazoa</taxon>
        <taxon>Ecdysozoa</taxon>
        <taxon>Arthropoda</taxon>
        <taxon>Hexapoda</taxon>
        <taxon>Insecta</taxon>
        <taxon>Pterygota</taxon>
        <taxon>Neoptera</taxon>
        <taxon>Endopterygota</taxon>
        <taxon>Coleoptera</taxon>
        <taxon>Polyphaga</taxon>
        <taxon>Cucujiformia</taxon>
        <taxon>Chrysomeloidea</taxon>
        <taxon>Chrysomelidae</taxon>
        <taxon>Galerucinae</taxon>
        <taxon>Diabroticina</taxon>
        <taxon>Diabroticites</taxon>
        <taxon>Diabrotica</taxon>
    </lineage>
</organism>
<feature type="region of interest" description="Disordered" evidence="1">
    <location>
        <begin position="15"/>
        <end position="35"/>
    </location>
</feature>
<dbReference type="GeneID" id="126891481"/>
<keyword evidence="3" id="KW-1185">Reference proteome</keyword>
<dbReference type="InterPro" id="IPR036397">
    <property type="entry name" value="RNaseH_sf"/>
</dbReference>
<name>A0ABM5L2E5_DIAVI</name>
<reference evidence="2" key="1">
    <citation type="submission" date="2025-05" db="UniProtKB">
        <authorList>
            <consortium name="EnsemblMetazoa"/>
        </authorList>
    </citation>
    <scope>IDENTIFICATION</scope>
</reference>
<accession>A0ABM5L2E5</accession>
<sequence>MHSVLVKKKLQSVLQKEKRGQSKQNAAQCKSRRRPKTVDLPEGCKFEIRETIYKMRERKEHVSLDSVLEKLKERKTFEISRISLWRVLRQIGFKFKKKDNRKALCERASVVHKRIEFLRNYKKFKKECSSFVYLDETRIFSKGGIKRIWHESTKSIKHTDTEGKRYITVHAGGKHVFIEGADLVFSTKSKSADYHDNMNTDMFLKWLKEKLLPSLHGPCVVVLDNASYHSEILNKQPTKSWTVDKIKEWLKNKNITFSQYCFKPLLLTLAKSHAQPNIYLYGRRNYT</sequence>
<dbReference type="RefSeq" id="XP_050516616.1">
    <property type="nucleotide sequence ID" value="XM_050660659.1"/>
</dbReference>
<evidence type="ECO:0008006" key="4">
    <source>
        <dbReference type="Google" id="ProtNLM"/>
    </source>
</evidence>
<proteinExistence type="predicted"/>
<dbReference type="Gene3D" id="3.30.420.10">
    <property type="entry name" value="Ribonuclease H-like superfamily/Ribonuclease H"/>
    <property type="match status" value="1"/>
</dbReference>
<evidence type="ECO:0000256" key="1">
    <source>
        <dbReference type="SAM" id="MobiDB-lite"/>
    </source>
</evidence>
<dbReference type="PANTHER" id="PTHR33939">
    <property type="entry name" value="PROTEIN CBG22215"/>
    <property type="match status" value="1"/>
</dbReference>
<protein>
    <recommendedName>
        <fullName evidence="4">Tc1-like transposase DDE domain-containing protein</fullName>
    </recommendedName>
</protein>
<dbReference type="EnsemblMetazoa" id="XM_050660659.1">
    <property type="protein sequence ID" value="XP_050516616.1"/>
    <property type="gene ID" value="LOC126891481"/>
</dbReference>
<evidence type="ECO:0000313" key="2">
    <source>
        <dbReference type="EnsemblMetazoa" id="XP_050516616.1"/>
    </source>
</evidence>
<dbReference type="PANTHER" id="PTHR33939:SF1">
    <property type="entry name" value="DUF4371 DOMAIN-CONTAINING PROTEIN"/>
    <property type="match status" value="1"/>
</dbReference>
<dbReference type="Proteomes" id="UP001652700">
    <property type="component" value="Unplaced"/>
</dbReference>
<evidence type="ECO:0000313" key="3">
    <source>
        <dbReference type="Proteomes" id="UP001652700"/>
    </source>
</evidence>